<organism evidence="1">
    <name type="scientific">Anguilla anguilla</name>
    <name type="common">European freshwater eel</name>
    <name type="synonym">Muraena anguilla</name>
    <dbReference type="NCBI Taxonomy" id="7936"/>
    <lineage>
        <taxon>Eukaryota</taxon>
        <taxon>Metazoa</taxon>
        <taxon>Chordata</taxon>
        <taxon>Craniata</taxon>
        <taxon>Vertebrata</taxon>
        <taxon>Euteleostomi</taxon>
        <taxon>Actinopterygii</taxon>
        <taxon>Neopterygii</taxon>
        <taxon>Teleostei</taxon>
        <taxon>Anguilliformes</taxon>
        <taxon>Anguillidae</taxon>
        <taxon>Anguilla</taxon>
    </lineage>
</organism>
<proteinExistence type="predicted"/>
<reference evidence="1" key="2">
    <citation type="journal article" date="2015" name="Fish Shellfish Immunol.">
        <title>Early steps in the European eel (Anguilla anguilla)-Vibrio vulnificus interaction in the gills: Role of the RtxA13 toxin.</title>
        <authorList>
            <person name="Callol A."/>
            <person name="Pajuelo D."/>
            <person name="Ebbesson L."/>
            <person name="Teles M."/>
            <person name="MacKenzie S."/>
            <person name="Amaro C."/>
        </authorList>
    </citation>
    <scope>NUCLEOTIDE SEQUENCE</scope>
</reference>
<reference evidence="1" key="1">
    <citation type="submission" date="2014-11" db="EMBL/GenBank/DDBJ databases">
        <authorList>
            <person name="Amaro Gonzalez C."/>
        </authorList>
    </citation>
    <scope>NUCLEOTIDE SEQUENCE</scope>
</reference>
<dbReference type="EMBL" id="GBXM01003474">
    <property type="protein sequence ID" value="JAI05104.1"/>
    <property type="molecule type" value="Transcribed_RNA"/>
</dbReference>
<evidence type="ECO:0000313" key="1">
    <source>
        <dbReference type="EMBL" id="JAI05104.1"/>
    </source>
</evidence>
<name>A0A0E9XTU0_ANGAN</name>
<dbReference type="AlphaFoldDB" id="A0A0E9XTU0"/>
<sequence>MFLRNSRIASELWVKCCEKAAIVFPSKTFLLTSDDRASSCVRKGNLMSVPLKNLCVLSLDKSQSNIP</sequence>
<accession>A0A0E9XTU0</accession>
<protein>
    <submittedName>
        <fullName evidence="1">Uncharacterized protein</fullName>
    </submittedName>
</protein>